<dbReference type="InterPro" id="IPR000595">
    <property type="entry name" value="cNMP-bd_dom"/>
</dbReference>
<dbReference type="Pfam" id="PF13472">
    <property type="entry name" value="Lipase_GDSL_2"/>
    <property type="match status" value="1"/>
</dbReference>
<protein>
    <submittedName>
        <fullName evidence="2">Cyclic nucleotide-binding protein</fullName>
    </submittedName>
</protein>
<feature type="domain" description="Cyclic nucleotide-binding" evidence="1">
    <location>
        <begin position="12"/>
        <end position="73"/>
    </location>
</feature>
<proteinExistence type="predicted"/>
<dbReference type="SUPFAM" id="SSF52266">
    <property type="entry name" value="SGNH hydrolase"/>
    <property type="match status" value="1"/>
</dbReference>
<dbReference type="RefSeq" id="WP_112139826.1">
    <property type="nucleotide sequence ID" value="NZ_CP016181.1"/>
</dbReference>
<gene>
    <name evidence="2" type="ORF">A8139_16445</name>
</gene>
<dbReference type="Gene3D" id="3.40.50.1110">
    <property type="entry name" value="SGNH hydrolase"/>
    <property type="match status" value="1"/>
</dbReference>
<dbReference type="OrthoDB" id="9790057at2"/>
<evidence type="ECO:0000259" key="1">
    <source>
        <dbReference type="PROSITE" id="PS50042"/>
    </source>
</evidence>
<evidence type="ECO:0000313" key="3">
    <source>
        <dbReference type="Proteomes" id="UP000249898"/>
    </source>
</evidence>
<dbReference type="InterPro" id="IPR018490">
    <property type="entry name" value="cNMP-bd_dom_sf"/>
</dbReference>
<dbReference type="CDD" id="cd00038">
    <property type="entry name" value="CAP_ED"/>
    <property type="match status" value="1"/>
</dbReference>
<dbReference type="InterPro" id="IPR036514">
    <property type="entry name" value="SGNH_hydro_sf"/>
</dbReference>
<dbReference type="Proteomes" id="UP000249898">
    <property type="component" value="Chromosome"/>
</dbReference>
<accession>A0A2Z4PUY5</accession>
<dbReference type="InterPro" id="IPR013830">
    <property type="entry name" value="SGNH_hydro"/>
</dbReference>
<dbReference type="EMBL" id="CP016181">
    <property type="protein sequence ID" value="AWY01366.1"/>
    <property type="molecule type" value="Genomic_DNA"/>
</dbReference>
<dbReference type="SUPFAM" id="SSF51206">
    <property type="entry name" value="cAMP-binding domain-like"/>
    <property type="match status" value="2"/>
</dbReference>
<dbReference type="GO" id="GO:0016788">
    <property type="term" value="F:hydrolase activity, acting on ester bonds"/>
    <property type="evidence" value="ECO:0007669"/>
    <property type="project" value="UniProtKB-ARBA"/>
</dbReference>
<dbReference type="SMART" id="SM00100">
    <property type="entry name" value="cNMP"/>
    <property type="match status" value="2"/>
</dbReference>
<dbReference type="PROSITE" id="PS50042">
    <property type="entry name" value="CNMP_BINDING_3"/>
    <property type="match status" value="1"/>
</dbReference>
<sequence>MDVTKQINAFPFMVDVDTELTSSLTDLACIKKLKAGEVLAKQFEIGQCIYFLLEGEIGISVPLQETGKSYSVGLINNILSPIGWSAFRHPSRYATTFTATKSSTLLMWPIVELQKILDANLPFANQFLQFVYEESLPVLTNVQNQTRPFFSNESLAFEETRPLINYETQAQALKDAISLLNYAPFCETFTQAEIHTLAKKSSILLAHQGDILCQQDQPADGLYLLIKGKVVVSYQTDSGDIITTRSISRAGTVLAWTTQNTTLKNRTSIISSRDSSILFISQDDLLEVFNENPKISVKYLYRLIWLVGTHLLAARMRYLSQIANDEALAVSNVIEQNAALLPVSSPLYKVNELLKSAITTDEAFGVLYKCLHFGCVLERTIAGMCLDILKDLQRENAFYRHLQNVYDTINSLPKETSVLDARRLGTELFKQAFQQVPYVIKGLENLPKKAGSLFIYNHLLGSATNRLPNGFRFSMDAQFIGSMVIDNEYGVSGQRVIRRSKESEFWRDDFYGRFGNIFINSWEDLATDTPEYDDFIKHSQDTLRQNFPLMISPEGKSFGTHQSPGAFLPHAFELAGSMGSEEPWIVPIVVANFDQRADHNIYTVIIKRAFKLSSRVDYTDKKALNKFLAAYQEEYKGYVNEAVELSREIHQYPIFSGKNGYRSNVMSLNQIDVEFESDVRELEFHLAYQEYKEQPVAFYGSSTMRLWSDFARHFRDKDGINLGFGGATLEACVYYFERIILPHKPRSLVIYAGDNDIGNHCDSNKVVELYIELLQKIDRHLPGIPVTLISIKCSPARIKMRSTIEKTNIQLARLAKTRPNTQYLDLFSTLLDKHGEIKENLFEGDKLHLNHKAYDLWTKQLLETEGFIFNKE</sequence>
<dbReference type="AlphaFoldDB" id="A0A2Z4PUY5"/>
<dbReference type="Gene3D" id="2.60.120.10">
    <property type="entry name" value="Jelly Rolls"/>
    <property type="match status" value="2"/>
</dbReference>
<organism evidence="2 3">
    <name type="scientific">Marinomonas primoryensis</name>
    <dbReference type="NCBI Taxonomy" id="178399"/>
    <lineage>
        <taxon>Bacteria</taxon>
        <taxon>Pseudomonadati</taxon>
        <taxon>Pseudomonadota</taxon>
        <taxon>Gammaproteobacteria</taxon>
        <taxon>Oceanospirillales</taxon>
        <taxon>Oceanospirillaceae</taxon>
        <taxon>Marinomonas</taxon>
    </lineage>
</organism>
<dbReference type="Pfam" id="PF00027">
    <property type="entry name" value="cNMP_binding"/>
    <property type="match status" value="1"/>
</dbReference>
<dbReference type="InterPro" id="IPR014710">
    <property type="entry name" value="RmlC-like_jellyroll"/>
</dbReference>
<name>A0A2Z4PUY5_9GAMM</name>
<evidence type="ECO:0000313" key="2">
    <source>
        <dbReference type="EMBL" id="AWY01366.1"/>
    </source>
</evidence>
<reference evidence="2 3" key="1">
    <citation type="submission" date="2016-06" db="EMBL/GenBank/DDBJ databases">
        <title>The sequenced genome of the ice-adhering bacterium Marinomonas primoryensis, from Antarctica.</title>
        <authorList>
            <person name="Graham L."/>
            <person name="Vance T.D.R."/>
            <person name="Davies P.L."/>
        </authorList>
    </citation>
    <scope>NUCLEOTIDE SEQUENCE [LARGE SCALE GENOMIC DNA]</scope>
    <source>
        <strain evidence="2 3">AceL</strain>
    </source>
</reference>